<proteinExistence type="inferred from homology"/>
<dbReference type="Proteomes" id="UP000198341">
    <property type="component" value="Chromosome 1"/>
</dbReference>
<dbReference type="PRINTS" id="PR00392">
    <property type="entry name" value="PROFILIN"/>
</dbReference>
<dbReference type="InterPro" id="IPR048278">
    <property type="entry name" value="PFN"/>
</dbReference>
<comment type="subcellular location">
    <subcellularLocation>
        <location evidence="1">Cytoplasm</location>
        <location evidence="1">Cytoskeleton</location>
    </subcellularLocation>
</comment>
<keyword evidence="5" id="KW-0206">Cytoskeleton</keyword>
<dbReference type="RefSeq" id="XP_007515680.1">
    <property type="nucleotide sequence ID" value="XM_007515618.1"/>
</dbReference>
<gene>
    <name evidence="7" type="ORF">Bathy01g05160</name>
</gene>
<dbReference type="OrthoDB" id="421374at2759"/>
<dbReference type="KEGG" id="bpg:Bathy01g05160"/>
<dbReference type="InterPro" id="IPR036140">
    <property type="entry name" value="PFN_sf"/>
</dbReference>
<evidence type="ECO:0000256" key="6">
    <source>
        <dbReference type="RuleBase" id="RU003909"/>
    </source>
</evidence>
<dbReference type="PANTHER" id="PTHR11604:SF0">
    <property type="entry name" value="PROFILIN"/>
    <property type="match status" value="1"/>
</dbReference>
<comment type="similarity">
    <text evidence="2 6">Belongs to the profilin family.</text>
</comment>
<keyword evidence="4 6" id="KW-0009">Actin-binding</keyword>
<dbReference type="eggNOG" id="KOG1755">
    <property type="taxonomic scope" value="Eukaryota"/>
</dbReference>
<evidence type="ECO:0000256" key="5">
    <source>
        <dbReference type="ARBA" id="ARBA00023212"/>
    </source>
</evidence>
<dbReference type="GO" id="GO:0005938">
    <property type="term" value="C:cell cortex"/>
    <property type="evidence" value="ECO:0007669"/>
    <property type="project" value="TreeGrafter"/>
</dbReference>
<sequence length="138" mass="14888">MSWQEMIENLQTVALPDGTQLGMLSACAICDLQGNLWGQSEGFPGIATDEAQKLMELFADPFSHCANGIYIGGTKYVYLNGSDEDGGVVRGKRGTEYGLVVKKCKTCFVIGIHGNNLETRQCSAHVEGFGEYLVGQGM</sequence>
<dbReference type="AlphaFoldDB" id="K8EA57"/>
<keyword evidence="3" id="KW-0963">Cytoplasm</keyword>
<evidence type="ECO:0000256" key="4">
    <source>
        <dbReference type="ARBA" id="ARBA00023203"/>
    </source>
</evidence>
<dbReference type="SMART" id="SM00392">
    <property type="entry name" value="PROF"/>
    <property type="match status" value="1"/>
</dbReference>
<evidence type="ECO:0000313" key="8">
    <source>
        <dbReference type="Proteomes" id="UP000198341"/>
    </source>
</evidence>
<dbReference type="EMBL" id="FO082278">
    <property type="protein sequence ID" value="CCO14559.1"/>
    <property type="molecule type" value="Genomic_DNA"/>
</dbReference>
<dbReference type="Pfam" id="PF00235">
    <property type="entry name" value="Profilin"/>
    <property type="match status" value="1"/>
</dbReference>
<dbReference type="InterPro" id="IPR005455">
    <property type="entry name" value="PFN_euk"/>
</dbReference>
<reference evidence="7 8" key="1">
    <citation type="submission" date="2011-10" db="EMBL/GenBank/DDBJ databases">
        <authorList>
            <person name="Genoscope - CEA"/>
        </authorList>
    </citation>
    <scope>NUCLEOTIDE SEQUENCE [LARGE SCALE GENOMIC DNA]</scope>
    <source>
        <strain evidence="7 8">RCC 1105</strain>
    </source>
</reference>
<dbReference type="STRING" id="41875.K8EA57"/>
<dbReference type="GeneID" id="19018251"/>
<dbReference type="Gene3D" id="3.30.450.30">
    <property type="entry name" value="Dynein light chain 2a, cytoplasmic"/>
    <property type="match status" value="1"/>
</dbReference>
<dbReference type="SUPFAM" id="SSF55770">
    <property type="entry name" value="Profilin (actin-binding protein)"/>
    <property type="match status" value="1"/>
</dbReference>
<dbReference type="GO" id="GO:0003785">
    <property type="term" value="F:actin monomer binding"/>
    <property type="evidence" value="ECO:0007669"/>
    <property type="project" value="TreeGrafter"/>
</dbReference>
<evidence type="ECO:0000313" key="7">
    <source>
        <dbReference type="EMBL" id="CCO14559.1"/>
    </source>
</evidence>
<dbReference type="GO" id="GO:0005856">
    <property type="term" value="C:cytoskeleton"/>
    <property type="evidence" value="ECO:0007669"/>
    <property type="project" value="UniProtKB-SubCell"/>
</dbReference>
<keyword evidence="8" id="KW-1185">Reference proteome</keyword>
<dbReference type="PANTHER" id="PTHR11604">
    <property type="entry name" value="PROFILIN"/>
    <property type="match status" value="1"/>
</dbReference>
<evidence type="ECO:0000256" key="1">
    <source>
        <dbReference type="ARBA" id="ARBA00004245"/>
    </source>
</evidence>
<protein>
    <recommendedName>
        <fullName evidence="6">Profilin</fullName>
    </recommendedName>
</protein>
<name>K8EA57_9CHLO</name>
<organism evidence="7 8">
    <name type="scientific">Bathycoccus prasinos</name>
    <dbReference type="NCBI Taxonomy" id="41875"/>
    <lineage>
        <taxon>Eukaryota</taxon>
        <taxon>Viridiplantae</taxon>
        <taxon>Chlorophyta</taxon>
        <taxon>Mamiellophyceae</taxon>
        <taxon>Mamiellales</taxon>
        <taxon>Bathycoccaceae</taxon>
        <taxon>Bathycoccus</taxon>
    </lineage>
</organism>
<accession>K8EA57</accession>
<evidence type="ECO:0000256" key="2">
    <source>
        <dbReference type="ARBA" id="ARBA00010058"/>
    </source>
</evidence>
<evidence type="ECO:0000256" key="3">
    <source>
        <dbReference type="ARBA" id="ARBA00022490"/>
    </source>
</evidence>
<dbReference type="PRINTS" id="PR01640">
    <property type="entry name" value="PROFILINPLNT"/>
</dbReference>